<proteinExistence type="inferred from homology"/>
<dbReference type="Pfam" id="PF02782">
    <property type="entry name" value="FGGY_C"/>
    <property type="match status" value="1"/>
</dbReference>
<dbReference type="PIRSF" id="PIRSF000538">
    <property type="entry name" value="GlpK"/>
    <property type="match status" value="1"/>
</dbReference>
<keyword evidence="2" id="KW-0808">Transferase</keyword>
<accession>A0A7G9GJ61</accession>
<evidence type="ECO:0000259" key="8">
    <source>
        <dbReference type="Pfam" id="PF02782"/>
    </source>
</evidence>
<dbReference type="InterPro" id="IPR043129">
    <property type="entry name" value="ATPase_NBD"/>
</dbReference>
<dbReference type="InterPro" id="IPR018483">
    <property type="entry name" value="Carb_kinase_FGGY_CS"/>
</dbReference>
<dbReference type="AlphaFoldDB" id="A0A7G9GJ61"/>
<evidence type="ECO:0000256" key="4">
    <source>
        <dbReference type="ARBA" id="ARBA00022777"/>
    </source>
</evidence>
<dbReference type="SUPFAM" id="SSF53067">
    <property type="entry name" value="Actin-like ATPase domain"/>
    <property type="match status" value="2"/>
</dbReference>
<gene>
    <name evidence="9" type="ORF">H9Q80_11170</name>
</gene>
<dbReference type="GO" id="GO:0005524">
    <property type="term" value="F:ATP binding"/>
    <property type="evidence" value="ECO:0007669"/>
    <property type="project" value="UniProtKB-KW"/>
</dbReference>
<dbReference type="PANTHER" id="PTHR10196">
    <property type="entry name" value="SUGAR KINASE"/>
    <property type="match status" value="1"/>
</dbReference>
<feature type="domain" description="Carbohydrate kinase FGGY N-terminal" evidence="7">
    <location>
        <begin position="4"/>
        <end position="236"/>
    </location>
</feature>
<keyword evidence="5" id="KW-0067">ATP-binding</keyword>
<keyword evidence="10" id="KW-1185">Reference proteome</keyword>
<dbReference type="KEGG" id="ehn:H9Q80_11170"/>
<evidence type="ECO:0000256" key="3">
    <source>
        <dbReference type="ARBA" id="ARBA00022741"/>
    </source>
</evidence>
<dbReference type="PROSITE" id="PS00933">
    <property type="entry name" value="FGGY_KINASES_1"/>
    <property type="match status" value="1"/>
</dbReference>
<evidence type="ECO:0000256" key="2">
    <source>
        <dbReference type="ARBA" id="ARBA00022679"/>
    </source>
</evidence>
<dbReference type="EMBL" id="CP060636">
    <property type="protein sequence ID" value="QNM10843.1"/>
    <property type="molecule type" value="Genomic_DNA"/>
</dbReference>
<organism evidence="9 10">
    <name type="scientific">[Eubacterium] hominis</name>
    <dbReference type="NCBI Taxonomy" id="2764325"/>
    <lineage>
        <taxon>Bacteria</taxon>
        <taxon>Bacillati</taxon>
        <taxon>Bacillota</taxon>
        <taxon>Erysipelotrichia</taxon>
        <taxon>Erysipelotrichales</taxon>
        <taxon>Erysipelotrichaceae</taxon>
        <taxon>Amedibacillus</taxon>
    </lineage>
</organism>
<dbReference type="InterPro" id="IPR018485">
    <property type="entry name" value="FGGY_C"/>
</dbReference>
<dbReference type="RefSeq" id="WP_117454187.1">
    <property type="nucleotide sequence ID" value="NZ_CP060636.1"/>
</dbReference>
<dbReference type="InterPro" id="IPR000577">
    <property type="entry name" value="Carb_kinase_FGGY"/>
</dbReference>
<sequence length="481" mass="53938">MKTYVISIDQSTTSTKVFLMDTKGNIIKETAKKHKQIYPENGWVEHDAMEIYQNMMDCLHQILHTINQEDEVLGICLTNQRETTVIWDMDSGLPLYHAIVWQCRRTIPICESLKAYETIVEEKTGLKIDPYFSATKLKWLLNHVDTPVEKIMAGTMDSWLLYKLCGKHVCDHTNASRTLLYHLKDKKWDDELLKIFDIPKCILPEIVYSDGNFGSVEIDGRVIPILSVIGDSQSALYAHQAFKLGDVKVTMGTGSSVMMNLGKQLPEHHGGVVGALAYHTTKKDAYAGEAIINASADTLNWLRDDLGLYEKDQMLNDISMNAHGVYLVPAFVGLGIPYWMSRAKACISGISRNTTKTDIVVAGMQSIAYQIYDAICALEENADISATRISADGGASKNPALMQFLADICDKDIITYKQSAFSAFGVYLLGLQKLGYACDDLQKIDQIYHPKMDKETRMRYIEGWKQAVDVVVYDADKRGAL</sequence>
<evidence type="ECO:0000313" key="9">
    <source>
        <dbReference type="EMBL" id="QNM10843.1"/>
    </source>
</evidence>
<dbReference type="GO" id="GO:0019563">
    <property type="term" value="P:glycerol catabolic process"/>
    <property type="evidence" value="ECO:0007669"/>
    <property type="project" value="TreeGrafter"/>
</dbReference>
<dbReference type="Proteomes" id="UP000515856">
    <property type="component" value="Chromosome"/>
</dbReference>
<protein>
    <recommendedName>
        <fullName evidence="6">ATP:glycerol 3-phosphotransferase</fullName>
    </recommendedName>
</protein>
<dbReference type="CDD" id="cd07769">
    <property type="entry name" value="ASKHA_NBD_FGGY_GK"/>
    <property type="match status" value="1"/>
</dbReference>
<name>A0A7G9GJ61_9FIRM</name>
<keyword evidence="4 9" id="KW-0418">Kinase</keyword>
<dbReference type="GO" id="GO:0004370">
    <property type="term" value="F:glycerol kinase activity"/>
    <property type="evidence" value="ECO:0007669"/>
    <property type="project" value="TreeGrafter"/>
</dbReference>
<dbReference type="Gene3D" id="3.30.420.40">
    <property type="match status" value="2"/>
</dbReference>
<evidence type="ECO:0000259" key="7">
    <source>
        <dbReference type="Pfam" id="PF00370"/>
    </source>
</evidence>
<evidence type="ECO:0000256" key="6">
    <source>
        <dbReference type="ARBA" id="ARBA00043149"/>
    </source>
</evidence>
<dbReference type="PANTHER" id="PTHR10196:SF69">
    <property type="entry name" value="GLYCEROL KINASE"/>
    <property type="match status" value="1"/>
</dbReference>
<reference evidence="9 10" key="1">
    <citation type="submission" date="2020-08" db="EMBL/GenBank/DDBJ databases">
        <authorList>
            <person name="Liu C."/>
            <person name="Sun Q."/>
        </authorList>
    </citation>
    <scope>NUCLEOTIDE SEQUENCE [LARGE SCALE GENOMIC DNA]</scope>
    <source>
        <strain evidence="9 10">NSJ-61</strain>
    </source>
</reference>
<keyword evidence="3" id="KW-0547">Nucleotide-binding</keyword>
<feature type="domain" description="Carbohydrate kinase FGGY C-terminal" evidence="8">
    <location>
        <begin position="248"/>
        <end position="430"/>
    </location>
</feature>
<evidence type="ECO:0000256" key="5">
    <source>
        <dbReference type="ARBA" id="ARBA00022840"/>
    </source>
</evidence>
<dbReference type="GO" id="GO:0005829">
    <property type="term" value="C:cytosol"/>
    <property type="evidence" value="ECO:0007669"/>
    <property type="project" value="TreeGrafter"/>
</dbReference>
<comment type="similarity">
    <text evidence="1">Belongs to the FGGY kinase family.</text>
</comment>
<dbReference type="InterPro" id="IPR018484">
    <property type="entry name" value="FGGY_N"/>
</dbReference>
<dbReference type="Pfam" id="PF00370">
    <property type="entry name" value="FGGY_N"/>
    <property type="match status" value="1"/>
</dbReference>
<evidence type="ECO:0000313" key="10">
    <source>
        <dbReference type="Proteomes" id="UP000515856"/>
    </source>
</evidence>
<evidence type="ECO:0000256" key="1">
    <source>
        <dbReference type="ARBA" id="ARBA00009156"/>
    </source>
</evidence>